<gene>
    <name evidence="5" type="ORF">MNBD_BACTEROID07-1494</name>
</gene>
<dbReference type="InterPro" id="IPR036388">
    <property type="entry name" value="WH-like_DNA-bd_sf"/>
</dbReference>
<dbReference type="SUPFAM" id="SSF48008">
    <property type="entry name" value="GntR ligand-binding domain-like"/>
    <property type="match status" value="1"/>
</dbReference>
<dbReference type="AlphaFoldDB" id="A0A3B0UE26"/>
<protein>
    <recommendedName>
        <fullName evidence="4">HTH gntR-type domain-containing protein</fullName>
    </recommendedName>
</protein>
<reference evidence="5" key="1">
    <citation type="submission" date="2018-06" db="EMBL/GenBank/DDBJ databases">
        <authorList>
            <person name="Zhirakovskaya E."/>
        </authorList>
    </citation>
    <scope>NUCLEOTIDE SEQUENCE</scope>
</reference>
<dbReference type="PROSITE" id="PS50949">
    <property type="entry name" value="HTH_GNTR"/>
    <property type="match status" value="1"/>
</dbReference>
<accession>A0A3B0UE26</accession>
<dbReference type="InterPro" id="IPR011711">
    <property type="entry name" value="GntR_C"/>
</dbReference>
<dbReference type="PANTHER" id="PTHR43537">
    <property type="entry name" value="TRANSCRIPTIONAL REGULATOR, GNTR FAMILY"/>
    <property type="match status" value="1"/>
</dbReference>
<dbReference type="SMART" id="SM00345">
    <property type="entry name" value="HTH_GNTR"/>
    <property type="match status" value="1"/>
</dbReference>
<feature type="domain" description="HTH gntR-type" evidence="4">
    <location>
        <begin position="12"/>
        <end position="80"/>
    </location>
</feature>
<dbReference type="GO" id="GO:0003677">
    <property type="term" value="F:DNA binding"/>
    <property type="evidence" value="ECO:0007669"/>
    <property type="project" value="UniProtKB-KW"/>
</dbReference>
<dbReference type="PANTHER" id="PTHR43537:SF49">
    <property type="entry name" value="TRANSCRIPTIONAL REGULATORY PROTEIN"/>
    <property type="match status" value="1"/>
</dbReference>
<dbReference type="SMART" id="SM00895">
    <property type="entry name" value="FCD"/>
    <property type="match status" value="1"/>
</dbReference>
<dbReference type="CDD" id="cd07377">
    <property type="entry name" value="WHTH_GntR"/>
    <property type="match status" value="1"/>
</dbReference>
<dbReference type="EMBL" id="UOET01000345">
    <property type="protein sequence ID" value="VAW29281.1"/>
    <property type="molecule type" value="Genomic_DNA"/>
</dbReference>
<dbReference type="Pfam" id="PF00392">
    <property type="entry name" value="GntR"/>
    <property type="match status" value="1"/>
</dbReference>
<evidence type="ECO:0000313" key="5">
    <source>
        <dbReference type="EMBL" id="VAW29281.1"/>
    </source>
</evidence>
<keyword evidence="2" id="KW-0238">DNA-binding</keyword>
<dbReference type="Gene3D" id="1.10.10.10">
    <property type="entry name" value="Winged helix-like DNA-binding domain superfamily/Winged helix DNA-binding domain"/>
    <property type="match status" value="1"/>
</dbReference>
<organism evidence="5">
    <name type="scientific">hydrothermal vent metagenome</name>
    <dbReference type="NCBI Taxonomy" id="652676"/>
    <lineage>
        <taxon>unclassified sequences</taxon>
        <taxon>metagenomes</taxon>
        <taxon>ecological metagenomes</taxon>
    </lineage>
</organism>
<evidence type="ECO:0000256" key="3">
    <source>
        <dbReference type="ARBA" id="ARBA00023163"/>
    </source>
</evidence>
<sequence>MTEKILEPITTESLKDVFVSRFEELILSGKISIGEMLPSERELAAQLKVSRPVVHEGLIELALRGLVTIRPRSGTVVNDFRKEGSIPLLLSLLNYQGTLDPKIQEDILGMRLLFENEMVRLCAKNRKPEHLRQLEEIVHKEETTERNQYREVAELDYEFHQIIALASGNFIYSLLLNSFREIYLHLSTLFFSDPEVCTVVFDAHKKIVEAVRQQDEERAVRIMTKLLNHGAEHLEIIINENQTKNRAQIPITK</sequence>
<keyword evidence="1" id="KW-0805">Transcription regulation</keyword>
<dbReference type="Pfam" id="PF07729">
    <property type="entry name" value="FCD"/>
    <property type="match status" value="1"/>
</dbReference>
<evidence type="ECO:0000256" key="2">
    <source>
        <dbReference type="ARBA" id="ARBA00023125"/>
    </source>
</evidence>
<proteinExistence type="predicted"/>
<name>A0A3B0UE26_9ZZZZ</name>
<dbReference type="GO" id="GO:0003700">
    <property type="term" value="F:DNA-binding transcription factor activity"/>
    <property type="evidence" value="ECO:0007669"/>
    <property type="project" value="InterPro"/>
</dbReference>
<evidence type="ECO:0000259" key="4">
    <source>
        <dbReference type="PROSITE" id="PS50949"/>
    </source>
</evidence>
<dbReference type="InterPro" id="IPR008920">
    <property type="entry name" value="TF_FadR/GntR_C"/>
</dbReference>
<dbReference type="InterPro" id="IPR036390">
    <property type="entry name" value="WH_DNA-bd_sf"/>
</dbReference>
<dbReference type="PRINTS" id="PR00035">
    <property type="entry name" value="HTHGNTR"/>
</dbReference>
<evidence type="ECO:0000256" key="1">
    <source>
        <dbReference type="ARBA" id="ARBA00023015"/>
    </source>
</evidence>
<dbReference type="InterPro" id="IPR000524">
    <property type="entry name" value="Tscrpt_reg_HTH_GntR"/>
</dbReference>
<dbReference type="Gene3D" id="1.20.120.530">
    <property type="entry name" value="GntR ligand-binding domain-like"/>
    <property type="match status" value="1"/>
</dbReference>
<dbReference type="SUPFAM" id="SSF46785">
    <property type="entry name" value="Winged helix' DNA-binding domain"/>
    <property type="match status" value="1"/>
</dbReference>
<keyword evidence="3" id="KW-0804">Transcription</keyword>